<evidence type="ECO:0000256" key="1">
    <source>
        <dbReference type="SAM" id="MobiDB-lite"/>
    </source>
</evidence>
<feature type="region of interest" description="Disordered" evidence="1">
    <location>
        <begin position="35"/>
        <end position="75"/>
    </location>
</feature>
<dbReference type="Proteomes" id="UP000735302">
    <property type="component" value="Unassembled WGS sequence"/>
</dbReference>
<gene>
    <name evidence="2" type="ORF">PoB_006889900</name>
</gene>
<organism evidence="2 3">
    <name type="scientific">Plakobranchus ocellatus</name>
    <dbReference type="NCBI Taxonomy" id="259542"/>
    <lineage>
        <taxon>Eukaryota</taxon>
        <taxon>Metazoa</taxon>
        <taxon>Spiralia</taxon>
        <taxon>Lophotrochozoa</taxon>
        <taxon>Mollusca</taxon>
        <taxon>Gastropoda</taxon>
        <taxon>Heterobranchia</taxon>
        <taxon>Euthyneura</taxon>
        <taxon>Panpulmonata</taxon>
        <taxon>Sacoglossa</taxon>
        <taxon>Placobranchoidea</taxon>
        <taxon>Plakobranchidae</taxon>
        <taxon>Plakobranchus</taxon>
    </lineage>
</organism>
<protein>
    <submittedName>
        <fullName evidence="2">Uncharacterized protein</fullName>
    </submittedName>
</protein>
<evidence type="ECO:0000313" key="3">
    <source>
        <dbReference type="Proteomes" id="UP000735302"/>
    </source>
</evidence>
<reference evidence="2 3" key="1">
    <citation type="journal article" date="2021" name="Elife">
        <title>Chloroplast acquisition without the gene transfer in kleptoplastic sea slugs, Plakobranchus ocellatus.</title>
        <authorList>
            <person name="Maeda T."/>
            <person name="Takahashi S."/>
            <person name="Yoshida T."/>
            <person name="Shimamura S."/>
            <person name="Takaki Y."/>
            <person name="Nagai Y."/>
            <person name="Toyoda A."/>
            <person name="Suzuki Y."/>
            <person name="Arimoto A."/>
            <person name="Ishii H."/>
            <person name="Satoh N."/>
            <person name="Nishiyama T."/>
            <person name="Hasebe M."/>
            <person name="Maruyama T."/>
            <person name="Minagawa J."/>
            <person name="Obokata J."/>
            <person name="Shigenobu S."/>
        </authorList>
    </citation>
    <scope>NUCLEOTIDE SEQUENCE [LARGE SCALE GENOMIC DNA]</scope>
</reference>
<sequence>MAQESAMVGASREVILLDTAEESVKQNKLGWTTHKKETLPGEPTNFGMVAPDRANRRNPHRLTWRGNCKNTQVKV</sequence>
<name>A0AAV4DDW4_9GAST</name>
<proteinExistence type="predicted"/>
<evidence type="ECO:0000313" key="2">
    <source>
        <dbReference type="EMBL" id="GFO42394.1"/>
    </source>
</evidence>
<dbReference type="EMBL" id="BLXT01007807">
    <property type="protein sequence ID" value="GFO42394.1"/>
    <property type="molecule type" value="Genomic_DNA"/>
</dbReference>
<keyword evidence="3" id="KW-1185">Reference proteome</keyword>
<dbReference type="AlphaFoldDB" id="A0AAV4DDW4"/>
<accession>A0AAV4DDW4</accession>
<comment type="caution">
    <text evidence="2">The sequence shown here is derived from an EMBL/GenBank/DDBJ whole genome shotgun (WGS) entry which is preliminary data.</text>
</comment>